<dbReference type="InterPro" id="IPR035921">
    <property type="entry name" value="F/V-ATP_Csub_sf"/>
</dbReference>
<evidence type="ECO:0000256" key="3">
    <source>
        <dbReference type="ARBA" id="ARBA00022448"/>
    </source>
</evidence>
<reference evidence="13 14" key="1">
    <citation type="journal article" date="2020" name="bioRxiv">
        <title>Metabolic contributions of an alphaproteobacterial endosymbiont in the apicomplexan Cardiosporidium cionae.</title>
        <authorList>
            <person name="Hunter E.S."/>
            <person name="Paight C.J."/>
            <person name="Lane C.E."/>
        </authorList>
    </citation>
    <scope>NUCLEOTIDE SEQUENCE [LARGE SCALE GENOMIC DNA]</scope>
    <source>
        <strain evidence="13">ESH_2018</strain>
    </source>
</reference>
<keyword evidence="14" id="KW-1185">Reference proteome</keyword>
<dbReference type="Gene3D" id="1.20.20.10">
    <property type="entry name" value="F1F0 ATP synthase subunit C"/>
    <property type="match status" value="1"/>
</dbReference>
<evidence type="ECO:0000256" key="7">
    <source>
        <dbReference type="ARBA" id="ARBA00022989"/>
    </source>
</evidence>
<keyword evidence="8 11" id="KW-0406">Ion transport</keyword>
<keyword evidence="4" id="KW-0138">CF(0)</keyword>
<protein>
    <submittedName>
        <fullName evidence="13">ATP synthase F0 subunit 9</fullName>
    </submittedName>
</protein>
<feature type="transmembrane region" description="Helical" evidence="11">
    <location>
        <begin position="156"/>
        <end position="183"/>
    </location>
</feature>
<evidence type="ECO:0000256" key="4">
    <source>
        <dbReference type="ARBA" id="ARBA00022547"/>
    </source>
</evidence>
<dbReference type="PRINTS" id="PR00124">
    <property type="entry name" value="ATPASEC"/>
</dbReference>
<proteinExistence type="inferred from homology"/>
<dbReference type="InterPro" id="IPR038662">
    <property type="entry name" value="ATP_synth_F0_csu_sf"/>
</dbReference>
<dbReference type="Proteomes" id="UP000823046">
    <property type="component" value="Unassembled WGS sequence"/>
</dbReference>
<evidence type="ECO:0000313" key="14">
    <source>
        <dbReference type="Proteomes" id="UP000823046"/>
    </source>
</evidence>
<evidence type="ECO:0000256" key="10">
    <source>
        <dbReference type="ARBA" id="ARBA00023136"/>
    </source>
</evidence>
<keyword evidence="9 11" id="KW-0446">Lipid-binding</keyword>
<evidence type="ECO:0000256" key="2">
    <source>
        <dbReference type="ARBA" id="ARBA00006704"/>
    </source>
</evidence>
<comment type="similarity">
    <text evidence="2 11">Belongs to the ATPase C chain family.</text>
</comment>
<evidence type="ECO:0000313" key="13">
    <source>
        <dbReference type="EMBL" id="KAF8821941.1"/>
    </source>
</evidence>
<comment type="caution">
    <text evidence="13">The sequence shown here is derived from an EMBL/GenBank/DDBJ whole genome shotgun (WGS) entry which is preliminary data.</text>
</comment>
<comment type="subcellular location">
    <subcellularLocation>
        <location evidence="1">Membrane</location>
        <topology evidence="1">Multi-pass membrane protein</topology>
    </subcellularLocation>
</comment>
<dbReference type="InterPro" id="IPR002379">
    <property type="entry name" value="ATPase_proteolipid_c-like_dom"/>
</dbReference>
<feature type="domain" description="V-ATPase proteolipid subunit C-like" evidence="12">
    <location>
        <begin position="119"/>
        <end position="181"/>
    </location>
</feature>
<dbReference type="InterPro" id="IPR000454">
    <property type="entry name" value="ATP_synth_F0_csu"/>
</dbReference>
<evidence type="ECO:0000256" key="11">
    <source>
        <dbReference type="RuleBase" id="RU004221"/>
    </source>
</evidence>
<feature type="transmembrane region" description="Helical" evidence="11">
    <location>
        <begin position="116"/>
        <end position="136"/>
    </location>
</feature>
<evidence type="ECO:0000259" key="12">
    <source>
        <dbReference type="Pfam" id="PF00137"/>
    </source>
</evidence>
<sequence length="184" mass="19105">MIRFFPRMGGIAARPLMSTSTAAFKSATLLPSLLFPNSGYRFGFSPLAAALAGMQNPCSTSMRPFSQTPIMNKHSSFTNLPSPPLSSVGGITSSKSLVSNGNPFAQQMGVRHEAGIASLGAAVALVSIGGVAQGLGNLFASLVSGTARNPSVRENLFTYALIGVGFLELFGIVCILMSVVLLFS</sequence>
<evidence type="ECO:0000256" key="1">
    <source>
        <dbReference type="ARBA" id="ARBA00004141"/>
    </source>
</evidence>
<gene>
    <name evidence="13" type="ORF">IE077_000136</name>
</gene>
<dbReference type="PANTHER" id="PTHR10031:SF0">
    <property type="entry name" value="ATPASE PROTEIN 9"/>
    <property type="match status" value="1"/>
</dbReference>
<organism evidence="13 14">
    <name type="scientific">Cardiosporidium cionae</name>
    <dbReference type="NCBI Taxonomy" id="476202"/>
    <lineage>
        <taxon>Eukaryota</taxon>
        <taxon>Sar</taxon>
        <taxon>Alveolata</taxon>
        <taxon>Apicomplexa</taxon>
        <taxon>Aconoidasida</taxon>
        <taxon>Nephromycida</taxon>
        <taxon>Cardiosporidium</taxon>
    </lineage>
</organism>
<keyword evidence="3 11" id="KW-0813">Transport</keyword>
<evidence type="ECO:0000256" key="9">
    <source>
        <dbReference type="ARBA" id="ARBA00023121"/>
    </source>
</evidence>
<accession>A0ABQ7JD83</accession>
<dbReference type="CDD" id="cd18182">
    <property type="entry name" value="ATP-synt_Fo_c_ATP5G3"/>
    <property type="match status" value="1"/>
</dbReference>
<name>A0ABQ7JD83_9APIC</name>
<dbReference type="InterPro" id="IPR020537">
    <property type="entry name" value="ATP_synth_F0_csu_DDCD_BS"/>
</dbReference>
<keyword evidence="7 11" id="KW-1133">Transmembrane helix</keyword>
<evidence type="ECO:0000256" key="8">
    <source>
        <dbReference type="ARBA" id="ARBA00023065"/>
    </source>
</evidence>
<dbReference type="PROSITE" id="PS00605">
    <property type="entry name" value="ATPASE_C"/>
    <property type="match status" value="1"/>
</dbReference>
<evidence type="ECO:0000256" key="6">
    <source>
        <dbReference type="ARBA" id="ARBA00022781"/>
    </source>
</evidence>
<dbReference type="Pfam" id="PF00137">
    <property type="entry name" value="ATP-synt_C"/>
    <property type="match status" value="1"/>
</dbReference>
<dbReference type="PANTHER" id="PTHR10031">
    <property type="entry name" value="ATP SYNTHASE LIPID-BINDING PROTEIN, MITOCHONDRIAL"/>
    <property type="match status" value="1"/>
</dbReference>
<keyword evidence="10 11" id="KW-0472">Membrane</keyword>
<keyword evidence="5 11" id="KW-0812">Transmembrane</keyword>
<dbReference type="EMBL" id="JADAQX010000106">
    <property type="protein sequence ID" value="KAF8821941.1"/>
    <property type="molecule type" value="Genomic_DNA"/>
</dbReference>
<dbReference type="SUPFAM" id="SSF81333">
    <property type="entry name" value="F1F0 ATP synthase subunit C"/>
    <property type="match status" value="1"/>
</dbReference>
<keyword evidence="6 11" id="KW-0375">Hydrogen ion transport</keyword>
<evidence type="ECO:0000256" key="5">
    <source>
        <dbReference type="ARBA" id="ARBA00022692"/>
    </source>
</evidence>